<keyword evidence="1" id="KW-1133">Transmembrane helix</keyword>
<dbReference type="AlphaFoldDB" id="A0AA40AAL5"/>
<protein>
    <submittedName>
        <fullName evidence="2">Uncharacterized protein</fullName>
    </submittedName>
</protein>
<evidence type="ECO:0000313" key="3">
    <source>
        <dbReference type="Proteomes" id="UP001172101"/>
    </source>
</evidence>
<gene>
    <name evidence="2" type="ORF">B0T26DRAFT_714010</name>
</gene>
<comment type="caution">
    <text evidence="2">The sequence shown here is derived from an EMBL/GenBank/DDBJ whole genome shotgun (WGS) entry which is preliminary data.</text>
</comment>
<proteinExistence type="predicted"/>
<keyword evidence="3" id="KW-1185">Reference proteome</keyword>
<sequence length="357" mass="40139">MRGHDLRVQHLEVVYVSRLGSGNQRDVSETRWYHYALGHPAIHSIGFLATSALGWATLLGCIIAAVLFRLYIALAFLLLVPLTGALIFVIYGGRPRRLLVSKPSEFNRIVVVTEHMNSNEWKVFYGESTIVNSLLNRPLEPTQPGEASPAQLRALQSILRFLIFCQWAAAIGAATTKDWNSFFISFWVILCNVTHGFFIPPTGRTGEWAARCAKVRLQCYKTKLSSRRALLNTLAALNPDTFAETPDKGTDRTRLYAQGMTWMDPILKPSASRTAWEAATMDALNEVDSWGENDEEAAMKCRSSEPSPFGAQWNDRYQGRDTYWKPYISEGIYVTSKVRLAGSLPRRKVLRDEKASC</sequence>
<dbReference type="Proteomes" id="UP001172101">
    <property type="component" value="Unassembled WGS sequence"/>
</dbReference>
<name>A0AA40AAL5_9PEZI</name>
<dbReference type="EMBL" id="JAUIRO010000005">
    <property type="protein sequence ID" value="KAK0712352.1"/>
    <property type="molecule type" value="Genomic_DNA"/>
</dbReference>
<feature type="transmembrane region" description="Helical" evidence="1">
    <location>
        <begin position="71"/>
        <end position="92"/>
    </location>
</feature>
<dbReference type="RefSeq" id="XP_060293675.1">
    <property type="nucleotide sequence ID" value="XM_060442158.1"/>
</dbReference>
<dbReference type="GeneID" id="85325428"/>
<keyword evidence="1" id="KW-0812">Transmembrane</keyword>
<evidence type="ECO:0000313" key="2">
    <source>
        <dbReference type="EMBL" id="KAK0712352.1"/>
    </source>
</evidence>
<reference evidence="2" key="1">
    <citation type="submission" date="2023-06" db="EMBL/GenBank/DDBJ databases">
        <title>Genome-scale phylogeny and comparative genomics of the fungal order Sordariales.</title>
        <authorList>
            <consortium name="Lawrence Berkeley National Laboratory"/>
            <person name="Hensen N."/>
            <person name="Bonometti L."/>
            <person name="Westerberg I."/>
            <person name="Brannstrom I.O."/>
            <person name="Guillou S."/>
            <person name="Cros-Aarteil S."/>
            <person name="Calhoun S."/>
            <person name="Haridas S."/>
            <person name="Kuo A."/>
            <person name="Mondo S."/>
            <person name="Pangilinan J."/>
            <person name="Riley R."/>
            <person name="LaButti K."/>
            <person name="Andreopoulos B."/>
            <person name="Lipzen A."/>
            <person name="Chen C."/>
            <person name="Yanf M."/>
            <person name="Daum C."/>
            <person name="Ng V."/>
            <person name="Clum A."/>
            <person name="Steindorff A."/>
            <person name="Ohm R."/>
            <person name="Martin F."/>
            <person name="Silar P."/>
            <person name="Natvig D."/>
            <person name="Lalanne C."/>
            <person name="Gautier V."/>
            <person name="Ament-velasquez S.L."/>
            <person name="Kruys A."/>
            <person name="Hutchinson M.I."/>
            <person name="Powell A.J."/>
            <person name="Barry K."/>
            <person name="Miller A.N."/>
            <person name="Grigoriev I.V."/>
            <person name="Debuchy R."/>
            <person name="Gladieux P."/>
            <person name="Thoren M.H."/>
            <person name="Johannesson H."/>
        </authorList>
    </citation>
    <scope>NUCLEOTIDE SEQUENCE</scope>
    <source>
        <strain evidence="2">SMH2392-1A</strain>
    </source>
</reference>
<keyword evidence="1" id="KW-0472">Membrane</keyword>
<feature type="transmembrane region" description="Helical" evidence="1">
    <location>
        <begin position="41"/>
        <end position="65"/>
    </location>
</feature>
<evidence type="ECO:0000256" key="1">
    <source>
        <dbReference type="SAM" id="Phobius"/>
    </source>
</evidence>
<accession>A0AA40AAL5</accession>
<organism evidence="2 3">
    <name type="scientific">Lasiosphaeria miniovina</name>
    <dbReference type="NCBI Taxonomy" id="1954250"/>
    <lineage>
        <taxon>Eukaryota</taxon>
        <taxon>Fungi</taxon>
        <taxon>Dikarya</taxon>
        <taxon>Ascomycota</taxon>
        <taxon>Pezizomycotina</taxon>
        <taxon>Sordariomycetes</taxon>
        <taxon>Sordariomycetidae</taxon>
        <taxon>Sordariales</taxon>
        <taxon>Lasiosphaeriaceae</taxon>
        <taxon>Lasiosphaeria</taxon>
    </lineage>
</organism>